<dbReference type="GO" id="GO:0005576">
    <property type="term" value="C:extracellular region"/>
    <property type="evidence" value="ECO:0007669"/>
    <property type="project" value="UniProtKB-SubCell"/>
</dbReference>
<dbReference type="Proteomes" id="UP001732720">
    <property type="component" value="Chromosome 14"/>
</dbReference>
<feature type="domain" description="Beta-defensin" evidence="7">
    <location>
        <begin position="25"/>
        <end position="54"/>
    </location>
</feature>
<dbReference type="InterPro" id="IPR025933">
    <property type="entry name" value="Beta_defensin_dom"/>
</dbReference>
<evidence type="ECO:0000256" key="6">
    <source>
        <dbReference type="RuleBase" id="RU231113"/>
    </source>
</evidence>
<dbReference type="GO" id="GO:0045087">
    <property type="term" value="P:innate immune response"/>
    <property type="evidence" value="ECO:0007669"/>
    <property type="project" value="InterPro"/>
</dbReference>
<evidence type="ECO:0000256" key="1">
    <source>
        <dbReference type="ARBA" id="ARBA00004613"/>
    </source>
</evidence>
<feature type="signal peptide" evidence="6">
    <location>
        <begin position="1"/>
        <end position="19"/>
    </location>
</feature>
<feature type="chain" id="PRO_5044519682" description="Beta-defensin" evidence="6">
    <location>
        <begin position="20"/>
        <end position="67"/>
    </location>
</feature>
<reference evidence="8" key="1">
    <citation type="submission" date="2023-09" db="UniProtKB">
        <authorList>
            <consortium name="Ensembl"/>
        </authorList>
    </citation>
    <scope>IDENTIFICATION</scope>
</reference>
<dbReference type="GO" id="GO:0042742">
    <property type="term" value="P:defense response to bacterium"/>
    <property type="evidence" value="ECO:0007669"/>
    <property type="project" value="UniProtKB-UniRule"/>
</dbReference>
<evidence type="ECO:0000313" key="9">
    <source>
        <dbReference type="Proteomes" id="UP001732720"/>
    </source>
</evidence>
<reference evidence="10" key="2">
    <citation type="submission" date="2025-04" db="UniProtKB">
        <authorList>
            <consortium name="RefSeq"/>
        </authorList>
    </citation>
    <scope>IDENTIFICATION</scope>
    <source>
        <tissue evidence="10">Leukocyte</tissue>
    </source>
</reference>
<keyword evidence="6" id="KW-0929">Antimicrobial</keyword>
<evidence type="ECO:0000313" key="8">
    <source>
        <dbReference type="Ensembl" id="ENSCCNP00000013605.1"/>
    </source>
</evidence>
<evidence type="ECO:0000256" key="4">
    <source>
        <dbReference type="ARBA" id="ARBA00022729"/>
    </source>
</evidence>
<dbReference type="GeneID" id="109681031"/>
<keyword evidence="6" id="KW-0044">Antibiotic</keyword>
<evidence type="ECO:0000256" key="5">
    <source>
        <dbReference type="ARBA" id="ARBA00023157"/>
    </source>
</evidence>
<proteinExistence type="inferred from homology"/>
<dbReference type="Gene3D" id="3.10.360.10">
    <property type="entry name" value="Antimicrobial Peptide, Beta-defensin 2, Chain A"/>
    <property type="match status" value="1"/>
</dbReference>
<dbReference type="KEGG" id="ccan:109681031"/>
<evidence type="ECO:0000256" key="2">
    <source>
        <dbReference type="ARBA" id="ARBA00007371"/>
    </source>
</evidence>
<evidence type="ECO:0000313" key="10">
    <source>
        <dbReference type="RefSeq" id="XP_020011209.1"/>
    </source>
</evidence>
<dbReference type="Ensembl" id="ENSCCNT00000017855.1">
    <property type="protein sequence ID" value="ENSCCNP00000013605.1"/>
    <property type="gene ID" value="ENSCCNG00000014108.1"/>
</dbReference>
<evidence type="ECO:0000256" key="3">
    <source>
        <dbReference type="ARBA" id="ARBA00022525"/>
    </source>
</evidence>
<comment type="subcellular location">
    <subcellularLocation>
        <location evidence="1 6">Secreted</location>
    </subcellularLocation>
</comment>
<protein>
    <recommendedName>
        <fullName evidence="6">Beta-defensin</fullName>
    </recommendedName>
</protein>
<keyword evidence="6" id="KW-0211">Defensin</keyword>
<keyword evidence="4 6" id="KW-0732">Signal</keyword>
<organism evidence="10">
    <name type="scientific">Castor canadensis</name>
    <name type="common">American beaver</name>
    <dbReference type="NCBI Taxonomy" id="51338"/>
    <lineage>
        <taxon>Eukaryota</taxon>
        <taxon>Metazoa</taxon>
        <taxon>Chordata</taxon>
        <taxon>Craniata</taxon>
        <taxon>Vertebrata</taxon>
        <taxon>Euteleostomi</taxon>
        <taxon>Mammalia</taxon>
        <taxon>Eutheria</taxon>
        <taxon>Euarchontoglires</taxon>
        <taxon>Glires</taxon>
        <taxon>Rodentia</taxon>
        <taxon>Castorimorpha</taxon>
        <taxon>Castoridae</taxon>
        <taxon>Castor</taxon>
    </lineage>
</organism>
<dbReference type="AlphaFoldDB" id="A0A8B7TU91"/>
<keyword evidence="9" id="KW-1185">Reference proteome</keyword>
<gene>
    <name evidence="8 10" type="primary">LOC109681031</name>
</gene>
<keyword evidence="5" id="KW-1015">Disulfide bond</keyword>
<dbReference type="Pfam" id="PF13841">
    <property type="entry name" value="Defensin_beta_2"/>
    <property type="match status" value="1"/>
</dbReference>
<keyword evidence="3 6" id="KW-0964">Secreted</keyword>
<name>A0A8B7TU91_CASCN</name>
<evidence type="ECO:0000259" key="7">
    <source>
        <dbReference type="Pfam" id="PF13841"/>
    </source>
</evidence>
<comment type="function">
    <text evidence="6">Has antibacterial activity.</text>
</comment>
<comment type="similarity">
    <text evidence="2 6">Belongs to the beta-defensin family.</text>
</comment>
<accession>A0A8B7TU91</accession>
<dbReference type="OrthoDB" id="9603676at2759"/>
<dbReference type="RefSeq" id="XP_020011209.1">
    <property type="nucleotide sequence ID" value="XM_020155620.1"/>
</dbReference>
<sequence>MKKLLFLFASLFFLAPAENAFFDDKCYKLKGRCVPSCRKNEEFVALCQKALKCCVIIQPCGKNEYNL</sequence>